<comment type="caution">
    <text evidence="1">The sequence shown here is derived from an EMBL/GenBank/DDBJ whole genome shotgun (WGS) entry which is preliminary data.</text>
</comment>
<keyword evidence="2" id="KW-1185">Reference proteome</keyword>
<dbReference type="EMBL" id="CAUYUJ010019278">
    <property type="protein sequence ID" value="CAK0889893.1"/>
    <property type="molecule type" value="Genomic_DNA"/>
</dbReference>
<reference evidence="1" key="1">
    <citation type="submission" date="2023-10" db="EMBL/GenBank/DDBJ databases">
        <authorList>
            <person name="Chen Y."/>
            <person name="Shah S."/>
            <person name="Dougan E. K."/>
            <person name="Thang M."/>
            <person name="Chan C."/>
        </authorList>
    </citation>
    <scope>NUCLEOTIDE SEQUENCE [LARGE SCALE GENOMIC DNA]</scope>
</reference>
<sequence>MEEVAVKHLHDVASHKLFDVDLLAPKMASARLAKALRDALPIDPSLCIESSASVHINGKAVYIGDVVAFKNEQGGLGVGEVYIHAQIGGRLVSVLSKWTVSELHASHATCTVRAAPRVFPLQNIFESCIFRAAEGFASQVLLPGRLQLYMRS</sequence>
<protein>
    <submittedName>
        <fullName evidence="1">Uncharacterized protein</fullName>
    </submittedName>
</protein>
<name>A0ABN9WSX2_9DINO</name>
<organism evidence="1 2">
    <name type="scientific">Prorocentrum cordatum</name>
    <dbReference type="NCBI Taxonomy" id="2364126"/>
    <lineage>
        <taxon>Eukaryota</taxon>
        <taxon>Sar</taxon>
        <taxon>Alveolata</taxon>
        <taxon>Dinophyceae</taxon>
        <taxon>Prorocentrales</taxon>
        <taxon>Prorocentraceae</taxon>
        <taxon>Prorocentrum</taxon>
    </lineage>
</organism>
<evidence type="ECO:0000313" key="1">
    <source>
        <dbReference type="EMBL" id="CAK0889893.1"/>
    </source>
</evidence>
<gene>
    <name evidence="1" type="ORF">PCOR1329_LOCUS70285</name>
</gene>
<dbReference type="Proteomes" id="UP001189429">
    <property type="component" value="Unassembled WGS sequence"/>
</dbReference>
<evidence type="ECO:0000313" key="2">
    <source>
        <dbReference type="Proteomes" id="UP001189429"/>
    </source>
</evidence>
<accession>A0ABN9WSX2</accession>
<proteinExistence type="predicted"/>